<evidence type="ECO:0000256" key="1">
    <source>
        <dbReference type="ARBA" id="ARBA00004651"/>
    </source>
</evidence>
<dbReference type="InterPro" id="IPR003663">
    <property type="entry name" value="Sugar/inositol_transpt"/>
</dbReference>
<evidence type="ECO:0000256" key="4">
    <source>
        <dbReference type="ARBA" id="ARBA00022475"/>
    </source>
</evidence>
<gene>
    <name evidence="11" type="primary">xylE_3</name>
    <name evidence="11" type="ORF">GALL_142930</name>
</gene>
<dbReference type="SUPFAM" id="SSF103473">
    <property type="entry name" value="MFS general substrate transporter"/>
    <property type="match status" value="1"/>
</dbReference>
<feature type="transmembrane region" description="Helical" evidence="9">
    <location>
        <begin position="315"/>
        <end position="337"/>
    </location>
</feature>
<dbReference type="PROSITE" id="PS50850">
    <property type="entry name" value="MFS"/>
    <property type="match status" value="1"/>
</dbReference>
<feature type="transmembrane region" description="Helical" evidence="9">
    <location>
        <begin position="119"/>
        <end position="140"/>
    </location>
</feature>
<evidence type="ECO:0000259" key="10">
    <source>
        <dbReference type="PROSITE" id="PS50850"/>
    </source>
</evidence>
<keyword evidence="8 9" id="KW-0472">Membrane</keyword>
<evidence type="ECO:0000256" key="8">
    <source>
        <dbReference type="ARBA" id="ARBA00023136"/>
    </source>
</evidence>
<dbReference type="FunFam" id="1.20.1250.20:FF:000122">
    <property type="entry name" value="D-xylose transporter XylE"/>
    <property type="match status" value="1"/>
</dbReference>
<dbReference type="GO" id="GO:0005886">
    <property type="term" value="C:plasma membrane"/>
    <property type="evidence" value="ECO:0007669"/>
    <property type="project" value="UniProtKB-SubCell"/>
</dbReference>
<feature type="transmembrane region" description="Helical" evidence="9">
    <location>
        <begin position="94"/>
        <end position="113"/>
    </location>
</feature>
<dbReference type="InterPro" id="IPR005829">
    <property type="entry name" value="Sugar_transporter_CS"/>
</dbReference>
<dbReference type="EMBL" id="MLJW01000064">
    <property type="protein sequence ID" value="OIR03671.1"/>
    <property type="molecule type" value="Genomic_DNA"/>
</dbReference>
<feature type="transmembrane region" description="Helical" evidence="9">
    <location>
        <begin position="373"/>
        <end position="395"/>
    </location>
</feature>
<feature type="transmembrane region" description="Helical" evidence="9">
    <location>
        <begin position="436"/>
        <end position="455"/>
    </location>
</feature>
<dbReference type="InterPro" id="IPR047984">
    <property type="entry name" value="XylE-like"/>
</dbReference>
<proteinExistence type="inferred from homology"/>
<evidence type="ECO:0000256" key="7">
    <source>
        <dbReference type="ARBA" id="ARBA00022989"/>
    </source>
</evidence>
<feature type="domain" description="Major facilitator superfamily (MFS) profile" evidence="10">
    <location>
        <begin position="27"/>
        <end position="462"/>
    </location>
</feature>
<comment type="subcellular location">
    <subcellularLocation>
        <location evidence="1">Cell membrane</location>
        <topology evidence="1">Multi-pass membrane protein</topology>
    </subcellularLocation>
</comment>
<evidence type="ECO:0000256" key="9">
    <source>
        <dbReference type="SAM" id="Phobius"/>
    </source>
</evidence>
<keyword evidence="5" id="KW-0762">Sugar transport</keyword>
<feature type="transmembrane region" description="Helical" evidence="9">
    <location>
        <begin position="407"/>
        <end position="430"/>
    </location>
</feature>
<evidence type="ECO:0000256" key="2">
    <source>
        <dbReference type="ARBA" id="ARBA00010992"/>
    </source>
</evidence>
<feature type="transmembrane region" description="Helical" evidence="9">
    <location>
        <begin position="195"/>
        <end position="218"/>
    </location>
</feature>
<keyword evidence="3" id="KW-0813">Transport</keyword>
<dbReference type="InterPro" id="IPR005828">
    <property type="entry name" value="MFS_sugar_transport-like"/>
</dbReference>
<dbReference type="CDD" id="cd17359">
    <property type="entry name" value="MFS_XylE_like"/>
    <property type="match status" value="1"/>
</dbReference>
<evidence type="ECO:0000256" key="5">
    <source>
        <dbReference type="ARBA" id="ARBA00022597"/>
    </source>
</evidence>
<dbReference type="Pfam" id="PF00083">
    <property type="entry name" value="Sugar_tr"/>
    <property type="match status" value="1"/>
</dbReference>
<organism evidence="11">
    <name type="scientific">mine drainage metagenome</name>
    <dbReference type="NCBI Taxonomy" id="410659"/>
    <lineage>
        <taxon>unclassified sequences</taxon>
        <taxon>metagenomes</taxon>
        <taxon>ecological metagenomes</taxon>
    </lineage>
</organism>
<dbReference type="PANTHER" id="PTHR48020">
    <property type="entry name" value="PROTON MYO-INOSITOL COTRANSPORTER"/>
    <property type="match status" value="1"/>
</dbReference>
<comment type="similarity">
    <text evidence="2">Belongs to the major facilitator superfamily. Sugar transporter (TC 2.A.1.1) family.</text>
</comment>
<keyword evidence="7 9" id="KW-1133">Transmembrane helix</keyword>
<evidence type="ECO:0000256" key="3">
    <source>
        <dbReference type="ARBA" id="ARBA00022448"/>
    </source>
</evidence>
<dbReference type="InterPro" id="IPR050814">
    <property type="entry name" value="Myo-inositol_Transporter"/>
</dbReference>
<comment type="caution">
    <text evidence="11">The sequence shown here is derived from an EMBL/GenBank/DDBJ whole genome shotgun (WGS) entry which is preliminary data.</text>
</comment>
<dbReference type="GO" id="GO:0022857">
    <property type="term" value="F:transmembrane transporter activity"/>
    <property type="evidence" value="ECO:0007669"/>
    <property type="project" value="InterPro"/>
</dbReference>
<dbReference type="NCBIfam" id="TIGR00879">
    <property type="entry name" value="SP"/>
    <property type="match status" value="1"/>
</dbReference>
<reference evidence="11" key="1">
    <citation type="submission" date="2016-10" db="EMBL/GenBank/DDBJ databases">
        <title>Sequence of Gallionella enrichment culture.</title>
        <authorList>
            <person name="Poehlein A."/>
            <person name="Muehling M."/>
            <person name="Daniel R."/>
        </authorList>
    </citation>
    <scope>NUCLEOTIDE SEQUENCE</scope>
</reference>
<evidence type="ECO:0000313" key="11">
    <source>
        <dbReference type="EMBL" id="OIR03671.1"/>
    </source>
</evidence>
<name>A0A1J5S5V0_9ZZZZ</name>
<accession>A0A1J5S5V0</accession>
<sequence>MTPTASPQPGLNPGKPAAFNRRYVIAISLIAALGGLLFGYDWVVIGGAKPFYEKFFHLTSPDAQGWAMSCALIGSLFGASISGAATDRYGRKKLLLASAVLFAVSSVATGLAASFGQFIVWRMAGGAAIGLASALSPMYIAEIAPAAWRGRLVSLNQLTIVIGILLAQWVNWLIARPVPAGATAAQILASWNGQLGWRWMFGVTAIPSVLFVVGTLFVPESPRWLVKNGRRDEARAVLRRISGPEAASLAMAEIEGTLAADTGKVDWSALREPKVLKALGLGVALAVFQQWCGINVVFNYAEEVFSAAGYSVSDILFNIVVTGVVNLAFTLVAVGTVDRLGRRALMLAGSAGLAVVYTLLGASYAIGSHGVHVLILVLLAIACYATSLAPVTWVVISETFPNRVRGLAMSVAVTALWIACFILTFTFPILNQRLGAAGTFWIYAAVCVAGFVFIYRKLPETKGRTLEEIERR</sequence>
<keyword evidence="4" id="KW-1003">Cell membrane</keyword>
<feature type="transmembrane region" description="Helical" evidence="9">
    <location>
        <begin position="278"/>
        <end position="300"/>
    </location>
</feature>
<feature type="transmembrane region" description="Helical" evidence="9">
    <location>
        <begin position="23"/>
        <end position="43"/>
    </location>
</feature>
<dbReference type="InterPro" id="IPR036259">
    <property type="entry name" value="MFS_trans_sf"/>
</dbReference>
<dbReference type="PROSITE" id="PS00216">
    <property type="entry name" value="SUGAR_TRANSPORT_1"/>
    <property type="match status" value="1"/>
</dbReference>
<keyword evidence="6 9" id="KW-0812">Transmembrane</keyword>
<dbReference type="PANTHER" id="PTHR48020:SF12">
    <property type="entry name" value="PROTON MYO-INOSITOL COTRANSPORTER"/>
    <property type="match status" value="1"/>
</dbReference>
<dbReference type="InterPro" id="IPR020846">
    <property type="entry name" value="MFS_dom"/>
</dbReference>
<feature type="transmembrane region" description="Helical" evidence="9">
    <location>
        <begin position="344"/>
        <end position="367"/>
    </location>
</feature>
<dbReference type="PRINTS" id="PR00171">
    <property type="entry name" value="SUGRTRNSPORT"/>
</dbReference>
<evidence type="ECO:0000256" key="6">
    <source>
        <dbReference type="ARBA" id="ARBA00022692"/>
    </source>
</evidence>
<dbReference type="Gene3D" id="1.20.1250.20">
    <property type="entry name" value="MFS general substrate transporter like domains"/>
    <property type="match status" value="2"/>
</dbReference>
<protein>
    <submittedName>
        <fullName evidence="11">D-xylose-proton symporter</fullName>
    </submittedName>
</protein>
<dbReference type="AlphaFoldDB" id="A0A1J5S5V0"/>
<feature type="transmembrane region" description="Helical" evidence="9">
    <location>
        <begin position="152"/>
        <end position="175"/>
    </location>
</feature>
<feature type="transmembrane region" description="Helical" evidence="9">
    <location>
        <begin position="63"/>
        <end position="82"/>
    </location>
</feature>